<keyword evidence="3" id="KW-1185">Reference proteome</keyword>
<accession>A0A1Q2MFR2</accession>
<dbReference type="Proteomes" id="UP000188181">
    <property type="component" value="Chromosome"/>
</dbReference>
<evidence type="ECO:0000256" key="1">
    <source>
        <dbReference type="SAM" id="SignalP"/>
    </source>
</evidence>
<dbReference type="OrthoDB" id="9790847at2"/>
<gene>
    <name evidence="2" type="ORF">SMSP2_01921</name>
</gene>
<keyword evidence="1" id="KW-0732">Signal</keyword>
<dbReference type="InterPro" id="IPR036502">
    <property type="entry name" value="NiSOD_sf"/>
</dbReference>
<reference evidence="3" key="1">
    <citation type="submission" date="2017-02" db="EMBL/GenBank/DDBJ databases">
        <title>Comparative genomics and description of representatives of a novel lineage of planctomycetes thriving in anoxic sediments.</title>
        <authorList>
            <person name="Spring S."/>
            <person name="Bunk B."/>
            <person name="Sproer C."/>
        </authorList>
    </citation>
    <scope>NUCLEOTIDE SEQUENCE [LARGE SCALE GENOMIC DNA]</scope>
    <source>
        <strain evidence="3">SM-Chi-D1</strain>
    </source>
</reference>
<organism evidence="2 3">
    <name type="scientific">Limihaloglobus sulfuriphilus</name>
    <dbReference type="NCBI Taxonomy" id="1851148"/>
    <lineage>
        <taxon>Bacteria</taxon>
        <taxon>Pseudomonadati</taxon>
        <taxon>Planctomycetota</taxon>
        <taxon>Phycisphaerae</taxon>
        <taxon>Sedimentisphaerales</taxon>
        <taxon>Sedimentisphaeraceae</taxon>
        <taxon>Limihaloglobus</taxon>
    </lineage>
</organism>
<evidence type="ECO:0000313" key="2">
    <source>
        <dbReference type="EMBL" id="AQQ71546.1"/>
    </source>
</evidence>
<dbReference type="RefSeq" id="WP_146683711.1">
    <property type="nucleotide sequence ID" value="NZ_CP019646.1"/>
</dbReference>
<dbReference type="InterPro" id="IPR014123">
    <property type="entry name" value="Superoxide_dismutase_Ni-type"/>
</dbReference>
<dbReference type="GO" id="GO:0004784">
    <property type="term" value="F:superoxide dismutase activity"/>
    <property type="evidence" value="ECO:0007669"/>
    <property type="project" value="InterPro"/>
</dbReference>
<dbReference type="STRING" id="1851148.SMSP2_01921"/>
<dbReference type="EMBL" id="CP019646">
    <property type="protein sequence ID" value="AQQ71546.1"/>
    <property type="molecule type" value="Genomic_DNA"/>
</dbReference>
<dbReference type="Gene3D" id="1.20.120.400">
    <property type="entry name" value="Nickel-containing superoxide dismutase"/>
    <property type="match status" value="1"/>
</dbReference>
<dbReference type="GO" id="GO:0016151">
    <property type="term" value="F:nickel cation binding"/>
    <property type="evidence" value="ECO:0007669"/>
    <property type="project" value="InterPro"/>
</dbReference>
<dbReference type="KEGG" id="pbas:SMSP2_01921"/>
<dbReference type="SUPFAM" id="SSF109770">
    <property type="entry name" value="Nickel-containing superoxide dismutase, NiSOD"/>
    <property type="match status" value="1"/>
</dbReference>
<name>A0A1Q2MFR2_9BACT</name>
<evidence type="ECO:0000313" key="3">
    <source>
        <dbReference type="Proteomes" id="UP000188181"/>
    </source>
</evidence>
<dbReference type="AlphaFoldDB" id="A0A1Q2MFR2"/>
<proteinExistence type="predicted"/>
<feature type="signal peptide" evidence="1">
    <location>
        <begin position="1"/>
        <end position="29"/>
    </location>
</feature>
<dbReference type="Pfam" id="PF09055">
    <property type="entry name" value="Sod_Ni"/>
    <property type="match status" value="1"/>
</dbReference>
<feature type="chain" id="PRO_5010188157" evidence="1">
    <location>
        <begin position="30"/>
        <end position="162"/>
    </location>
</feature>
<protein>
    <submittedName>
        <fullName evidence="2">Superoxide dismutase, Ni</fullName>
    </submittedName>
</protein>
<sequence precursor="true">MRKFLRRKHTIYFVAGAAAVFLAASYVHSHCQIPCGIYGDDTRFEIMSEHIDTIEKSMKMIDELSAKKEKDMNQIVRWVTNKEDHAAQLSEIITYYFMAQRIKPVSTAQNDAQKELYTKQVTLLHEMLVTTMQTKQSTDLTLIPKLRGQLHDFSHLYNEKAE</sequence>